<reference evidence="1 2" key="1">
    <citation type="submission" date="2022-10" db="EMBL/GenBank/DDBJ databases">
        <title>The complete genomes of actinobacterial strains from the NBC collection.</title>
        <authorList>
            <person name="Joergensen T.S."/>
            <person name="Alvarez Arevalo M."/>
            <person name="Sterndorff E.B."/>
            <person name="Faurdal D."/>
            <person name="Vuksanovic O."/>
            <person name="Mourched A.-S."/>
            <person name="Charusanti P."/>
            <person name="Shaw S."/>
            <person name="Blin K."/>
            <person name="Weber T."/>
        </authorList>
    </citation>
    <scope>NUCLEOTIDE SEQUENCE [LARGE SCALE GENOMIC DNA]</scope>
    <source>
        <strain evidence="1 2">NBC_01247</strain>
    </source>
</reference>
<name>A0ABZ1W233_9ACTN</name>
<dbReference type="Proteomes" id="UP001432014">
    <property type="component" value="Chromosome"/>
</dbReference>
<proteinExistence type="predicted"/>
<evidence type="ECO:0000313" key="1">
    <source>
        <dbReference type="EMBL" id="WUS54870.1"/>
    </source>
</evidence>
<sequence>MFELLPGTGLVLPRQAGVLKFGMTEQAAQWVVASLADVRETWVCQAGWAFTAACDGVELLAYGDCADREGRTERDRSGLAAVALLRGRHDPTGPSAVPVVLDGIDIFGYPVAEVLEVLAPADYLGVRFPAVSPGTYLAEVSVSCLAFGGGAPARA</sequence>
<accession>A0ABZ1W233</accession>
<protein>
    <submittedName>
        <fullName evidence="1">Uncharacterized protein</fullName>
    </submittedName>
</protein>
<organism evidence="1 2">
    <name type="scientific">Kitasatospora herbaricolor</name>
    <dbReference type="NCBI Taxonomy" id="68217"/>
    <lineage>
        <taxon>Bacteria</taxon>
        <taxon>Bacillati</taxon>
        <taxon>Actinomycetota</taxon>
        <taxon>Actinomycetes</taxon>
        <taxon>Kitasatosporales</taxon>
        <taxon>Streptomycetaceae</taxon>
        <taxon>Kitasatospora</taxon>
    </lineage>
</organism>
<keyword evidence="2" id="KW-1185">Reference proteome</keyword>
<dbReference type="RefSeq" id="WP_329500603.1">
    <property type="nucleotide sequence ID" value="NZ_CP108460.1"/>
</dbReference>
<gene>
    <name evidence="1" type="ORF">OG469_04685</name>
</gene>
<dbReference type="EMBL" id="CP108482">
    <property type="protein sequence ID" value="WUS54870.1"/>
    <property type="molecule type" value="Genomic_DNA"/>
</dbReference>
<evidence type="ECO:0000313" key="2">
    <source>
        <dbReference type="Proteomes" id="UP001432014"/>
    </source>
</evidence>